<keyword evidence="3" id="KW-1185">Reference proteome</keyword>
<organism evidence="2 3">
    <name type="scientific">Planobispora longispora</name>
    <dbReference type="NCBI Taxonomy" id="28887"/>
    <lineage>
        <taxon>Bacteria</taxon>
        <taxon>Bacillati</taxon>
        <taxon>Actinomycetota</taxon>
        <taxon>Actinomycetes</taxon>
        <taxon>Streptosporangiales</taxon>
        <taxon>Streptosporangiaceae</taxon>
        <taxon>Planobispora</taxon>
    </lineage>
</organism>
<evidence type="ECO:0000313" key="3">
    <source>
        <dbReference type="Proteomes" id="UP000616724"/>
    </source>
</evidence>
<dbReference type="EMBL" id="BOOH01000012">
    <property type="protein sequence ID" value="GIH74766.1"/>
    <property type="molecule type" value="Genomic_DNA"/>
</dbReference>
<comment type="caution">
    <text evidence="2">The sequence shown here is derived from an EMBL/GenBank/DDBJ whole genome shotgun (WGS) entry which is preliminary data.</text>
</comment>
<feature type="region of interest" description="Disordered" evidence="1">
    <location>
        <begin position="1"/>
        <end position="44"/>
    </location>
</feature>
<feature type="compositionally biased region" description="Basic and acidic residues" evidence="1">
    <location>
        <begin position="93"/>
        <end position="103"/>
    </location>
</feature>
<feature type="region of interest" description="Disordered" evidence="1">
    <location>
        <begin position="82"/>
        <end position="103"/>
    </location>
</feature>
<sequence length="103" mass="11147">MTSVAGRLPLSRARHAAGTGTVSPLVTARTGDSGPSRWPGMTSRGRDCYRRLRDTHERVPGWAHGPWPPVDRITHLLALPDVRPPGGTAVEDVLTHHDEGKAE</sequence>
<gene>
    <name evidence="2" type="ORF">Plo01_11950</name>
</gene>
<accession>A0A8J3RID7</accession>
<evidence type="ECO:0000313" key="2">
    <source>
        <dbReference type="EMBL" id="GIH74766.1"/>
    </source>
</evidence>
<proteinExistence type="predicted"/>
<evidence type="ECO:0000256" key="1">
    <source>
        <dbReference type="SAM" id="MobiDB-lite"/>
    </source>
</evidence>
<dbReference type="AlphaFoldDB" id="A0A8J3RID7"/>
<dbReference type="Proteomes" id="UP000616724">
    <property type="component" value="Unassembled WGS sequence"/>
</dbReference>
<protein>
    <submittedName>
        <fullName evidence="2">Uncharacterized protein</fullName>
    </submittedName>
</protein>
<reference evidence="2 3" key="1">
    <citation type="submission" date="2021-01" db="EMBL/GenBank/DDBJ databases">
        <title>Whole genome shotgun sequence of Planobispora longispora NBRC 13918.</title>
        <authorList>
            <person name="Komaki H."/>
            <person name="Tamura T."/>
        </authorList>
    </citation>
    <scope>NUCLEOTIDE SEQUENCE [LARGE SCALE GENOMIC DNA]</scope>
    <source>
        <strain evidence="2 3">NBRC 13918</strain>
    </source>
</reference>
<name>A0A8J3RID7_9ACTN</name>